<accession>A0A1G7JKU0</accession>
<dbReference type="AlphaFoldDB" id="A0A1G7JKU0"/>
<proteinExistence type="predicted"/>
<dbReference type="EMBL" id="FNBC01000035">
    <property type="protein sequence ID" value="SDF25404.1"/>
    <property type="molecule type" value="Genomic_DNA"/>
</dbReference>
<dbReference type="InterPro" id="IPR036237">
    <property type="entry name" value="Xyl_isomerase-like_sf"/>
</dbReference>
<dbReference type="SUPFAM" id="SSF51658">
    <property type="entry name" value="Xylose isomerase-like"/>
    <property type="match status" value="1"/>
</dbReference>
<dbReference type="OrthoDB" id="9801960at2"/>
<dbReference type="STRING" id="482827.SAMN04488243_13522"/>
<sequence length="255" mass="28191">MDVRLAFPLSRAEEVLLRLQALGLGAEVYLDPALLEDDAPFQSLRGRFPGRLSVHLPFWNLDLLSPDPEVRGLTLRRLLFGLDRAAELGADRAVFHSGIPHGRTPEEALERALPLAEALGLVVRRARTLGVRLLLENSHEPCPEVLRPVLEAHAGELGFCFDAAHARVFSRTPDPGPWLALGPEHLHLNDTDGVYDRHWNLGRGVLNHGEWLRPFLGNPLVLEVREDPGISLLYLSVLRGEGEGSVTQLTDTLHG</sequence>
<gene>
    <name evidence="2" type="ORF">SAMN04488243_13522</name>
</gene>
<name>A0A1G7JKU0_9DEIN</name>
<organism evidence="2 3">
    <name type="scientific">Thermus arciformis</name>
    <dbReference type="NCBI Taxonomy" id="482827"/>
    <lineage>
        <taxon>Bacteria</taxon>
        <taxon>Thermotogati</taxon>
        <taxon>Deinococcota</taxon>
        <taxon>Deinococci</taxon>
        <taxon>Thermales</taxon>
        <taxon>Thermaceae</taxon>
        <taxon>Thermus</taxon>
    </lineage>
</organism>
<dbReference type="InterPro" id="IPR013022">
    <property type="entry name" value="Xyl_isomerase-like_TIM-brl"/>
</dbReference>
<feature type="domain" description="Xylose isomerase-like TIM barrel" evidence="1">
    <location>
        <begin position="52"/>
        <end position="215"/>
    </location>
</feature>
<evidence type="ECO:0000259" key="1">
    <source>
        <dbReference type="Pfam" id="PF01261"/>
    </source>
</evidence>
<dbReference type="Pfam" id="PF01261">
    <property type="entry name" value="AP_endonuc_2"/>
    <property type="match status" value="1"/>
</dbReference>
<dbReference type="Proteomes" id="UP000199446">
    <property type="component" value="Unassembled WGS sequence"/>
</dbReference>
<protein>
    <submittedName>
        <fullName evidence="2">Endonuclease IV</fullName>
    </submittedName>
</protein>
<keyword evidence="2" id="KW-0540">Nuclease</keyword>
<evidence type="ECO:0000313" key="2">
    <source>
        <dbReference type="EMBL" id="SDF25404.1"/>
    </source>
</evidence>
<reference evidence="3" key="1">
    <citation type="submission" date="2016-10" db="EMBL/GenBank/DDBJ databases">
        <authorList>
            <person name="Varghese N."/>
            <person name="Submissions S."/>
        </authorList>
    </citation>
    <scope>NUCLEOTIDE SEQUENCE [LARGE SCALE GENOMIC DNA]</scope>
    <source>
        <strain evidence="3">CGMCC 1.6992</strain>
    </source>
</reference>
<keyword evidence="2" id="KW-0378">Hydrolase</keyword>
<dbReference type="RefSeq" id="WP_093008348.1">
    <property type="nucleotide sequence ID" value="NZ_FNBC01000035.1"/>
</dbReference>
<evidence type="ECO:0000313" key="3">
    <source>
        <dbReference type="Proteomes" id="UP000199446"/>
    </source>
</evidence>
<dbReference type="Gene3D" id="3.20.20.150">
    <property type="entry name" value="Divalent-metal-dependent TIM barrel enzymes"/>
    <property type="match status" value="1"/>
</dbReference>
<dbReference type="GO" id="GO:0004519">
    <property type="term" value="F:endonuclease activity"/>
    <property type="evidence" value="ECO:0007669"/>
    <property type="project" value="UniProtKB-KW"/>
</dbReference>
<keyword evidence="3" id="KW-1185">Reference proteome</keyword>
<keyword evidence="2" id="KW-0255">Endonuclease</keyword>